<evidence type="ECO:0000313" key="3">
    <source>
        <dbReference type="Proteomes" id="UP000663832"/>
    </source>
</evidence>
<feature type="non-terminal residue" evidence="2">
    <location>
        <position position="1"/>
    </location>
</feature>
<protein>
    <submittedName>
        <fullName evidence="2">Uncharacterized protein</fullName>
    </submittedName>
</protein>
<accession>A0A816F7E0</accession>
<dbReference type="EMBL" id="CAJNOI010004096">
    <property type="protein sequence ID" value="CAF1537197.1"/>
    <property type="molecule type" value="Genomic_DNA"/>
</dbReference>
<comment type="caution">
    <text evidence="2">The sequence shown here is derived from an EMBL/GenBank/DDBJ whole genome shotgun (WGS) entry which is preliminary data.</text>
</comment>
<organism evidence="2 3">
    <name type="scientific">Adineta steineri</name>
    <dbReference type="NCBI Taxonomy" id="433720"/>
    <lineage>
        <taxon>Eukaryota</taxon>
        <taxon>Metazoa</taxon>
        <taxon>Spiralia</taxon>
        <taxon>Gnathifera</taxon>
        <taxon>Rotifera</taxon>
        <taxon>Eurotatoria</taxon>
        <taxon>Bdelloidea</taxon>
        <taxon>Adinetida</taxon>
        <taxon>Adinetidae</taxon>
        <taxon>Adineta</taxon>
    </lineage>
</organism>
<name>A0A816F7E0_9BILA</name>
<reference evidence="2" key="1">
    <citation type="submission" date="2021-02" db="EMBL/GenBank/DDBJ databases">
        <authorList>
            <person name="Nowell W R."/>
        </authorList>
    </citation>
    <scope>NUCLEOTIDE SEQUENCE</scope>
</reference>
<dbReference type="EMBL" id="CAJNOM010004473">
    <property type="protein sequence ID" value="CAF1656026.1"/>
    <property type="molecule type" value="Genomic_DNA"/>
</dbReference>
<dbReference type="Proteomes" id="UP000663832">
    <property type="component" value="Unassembled WGS sequence"/>
</dbReference>
<gene>
    <name evidence="1" type="ORF">BJG266_LOCUS45322</name>
    <name evidence="2" type="ORF">QVE165_LOCUS62314</name>
</gene>
<evidence type="ECO:0000313" key="2">
    <source>
        <dbReference type="EMBL" id="CAF1656026.1"/>
    </source>
</evidence>
<dbReference type="Proteomes" id="UP000663877">
    <property type="component" value="Unassembled WGS sequence"/>
</dbReference>
<dbReference type="AlphaFoldDB" id="A0A816F7E0"/>
<keyword evidence="3" id="KW-1185">Reference proteome</keyword>
<proteinExistence type="predicted"/>
<sequence length="20" mass="2363">IPMGYDPDFVAQKFDYNLTK</sequence>
<evidence type="ECO:0000313" key="1">
    <source>
        <dbReference type="EMBL" id="CAF1537197.1"/>
    </source>
</evidence>